<sequence length="86" mass="8110">MVGWASGGTSRQGAQGRAGGGTSLVAPRHAADRSAGCSVDRCAGPPRPSAGSGRSAGYGYGPISGYGSGYGPISGSGCGCGCGSVR</sequence>
<name>A0ABP4GTM5_9ACTN</name>
<organism evidence="2 3">
    <name type="scientific">Kitasatospora nipponensis</name>
    <dbReference type="NCBI Taxonomy" id="258049"/>
    <lineage>
        <taxon>Bacteria</taxon>
        <taxon>Bacillati</taxon>
        <taxon>Actinomycetota</taxon>
        <taxon>Actinomycetes</taxon>
        <taxon>Kitasatosporales</taxon>
        <taxon>Streptomycetaceae</taxon>
        <taxon>Kitasatospora</taxon>
    </lineage>
</organism>
<evidence type="ECO:0000313" key="2">
    <source>
        <dbReference type="EMBL" id="GAA1236719.1"/>
    </source>
</evidence>
<evidence type="ECO:0000313" key="3">
    <source>
        <dbReference type="Proteomes" id="UP001500037"/>
    </source>
</evidence>
<gene>
    <name evidence="2" type="ORF">GCM10009665_28610</name>
</gene>
<protein>
    <submittedName>
        <fullName evidence="2">Uncharacterized protein</fullName>
    </submittedName>
</protein>
<feature type="region of interest" description="Disordered" evidence="1">
    <location>
        <begin position="1"/>
        <end position="55"/>
    </location>
</feature>
<dbReference type="Proteomes" id="UP001500037">
    <property type="component" value="Unassembled WGS sequence"/>
</dbReference>
<accession>A0ABP4GTM5</accession>
<keyword evidence="3" id="KW-1185">Reference proteome</keyword>
<proteinExistence type="predicted"/>
<evidence type="ECO:0000256" key="1">
    <source>
        <dbReference type="SAM" id="MobiDB-lite"/>
    </source>
</evidence>
<dbReference type="EMBL" id="BAAALF010000040">
    <property type="protein sequence ID" value="GAA1236719.1"/>
    <property type="molecule type" value="Genomic_DNA"/>
</dbReference>
<reference evidence="3" key="1">
    <citation type="journal article" date="2019" name="Int. J. Syst. Evol. Microbiol.">
        <title>The Global Catalogue of Microorganisms (GCM) 10K type strain sequencing project: providing services to taxonomists for standard genome sequencing and annotation.</title>
        <authorList>
            <consortium name="The Broad Institute Genomics Platform"/>
            <consortium name="The Broad Institute Genome Sequencing Center for Infectious Disease"/>
            <person name="Wu L."/>
            <person name="Ma J."/>
        </authorList>
    </citation>
    <scope>NUCLEOTIDE SEQUENCE [LARGE SCALE GENOMIC DNA]</scope>
    <source>
        <strain evidence="3">JCM 13004</strain>
    </source>
</reference>
<comment type="caution">
    <text evidence="2">The sequence shown here is derived from an EMBL/GenBank/DDBJ whole genome shotgun (WGS) entry which is preliminary data.</text>
</comment>